<dbReference type="PATRIC" id="fig|1069083.5.peg.901"/>
<evidence type="ECO:0000313" key="2">
    <source>
        <dbReference type="Proteomes" id="UP000053695"/>
    </source>
</evidence>
<name>N6VQ77_9EURY</name>
<organism evidence="1 2">
    <name type="scientific">Methanocaldococcus villosus KIN24-T80</name>
    <dbReference type="NCBI Taxonomy" id="1069083"/>
    <lineage>
        <taxon>Archaea</taxon>
        <taxon>Methanobacteriati</taxon>
        <taxon>Methanobacteriota</taxon>
        <taxon>Methanomada group</taxon>
        <taxon>Methanococci</taxon>
        <taxon>Methanococcales</taxon>
        <taxon>Methanocaldococcaceae</taxon>
        <taxon>Methanocaldococcus</taxon>
    </lineage>
</organism>
<evidence type="ECO:0000313" key="1">
    <source>
        <dbReference type="EMBL" id="ENN96035.1"/>
    </source>
</evidence>
<gene>
    <name evidence="1" type="ORF">J422_04600</name>
</gene>
<dbReference type="AlphaFoldDB" id="N6VQ77"/>
<keyword evidence="2" id="KW-1185">Reference proteome</keyword>
<accession>N6VQ77</accession>
<protein>
    <submittedName>
        <fullName evidence="1">Uncharacterized protein</fullName>
    </submittedName>
</protein>
<dbReference type="RefSeq" id="WP_004591916.1">
    <property type="nucleotide sequence ID" value="NZ_APMM01000029.1"/>
</dbReference>
<dbReference type="Proteomes" id="UP000053695">
    <property type="component" value="Unassembled WGS sequence"/>
</dbReference>
<comment type="caution">
    <text evidence="1">The sequence shown here is derived from an EMBL/GenBank/DDBJ whole genome shotgun (WGS) entry which is preliminary data.</text>
</comment>
<reference evidence="1 2" key="1">
    <citation type="journal article" date="2013" name="Genome Announc.">
        <title>Draft Genome Sequence of a Highly Flagellated, Fast-Swimming Archaeon, Methanocaldococcus villosus Strain KIN24-T80 (DSM 22612).</title>
        <authorList>
            <person name="Thennarasu S."/>
            <person name="Polireddy D."/>
            <person name="Antony A."/>
            <person name="Yada M.R."/>
            <person name="Algarawi S."/>
            <person name="Sivakumar N."/>
        </authorList>
    </citation>
    <scope>NUCLEOTIDE SEQUENCE [LARGE SCALE GENOMIC DNA]</scope>
    <source>
        <strain evidence="1 2">KIN24-T80</strain>
    </source>
</reference>
<sequence>MNNQNKTENSATIPIRIDKNTLEIMDTLIKHKVFKSRNQLVNKIIKDFYYRLYCETIALELINKAVDELKSKNIKISRKDLKNAITSILPILVLDISMYYDYLDTLTLVKKIKFQTELLSKLGPLLKKYVEENEGNLEEEDLKEIYDMVLKLLTIVLEIKLGELGDENSNKRKVYEIINPKIKNALKKLEKPKS</sequence>
<dbReference type="EMBL" id="APMM01000029">
    <property type="protein sequence ID" value="ENN96035.1"/>
    <property type="molecule type" value="Genomic_DNA"/>
</dbReference>
<proteinExistence type="predicted"/>